<evidence type="ECO:0000256" key="3">
    <source>
        <dbReference type="SAM" id="SignalP"/>
    </source>
</evidence>
<dbReference type="InterPro" id="IPR025151">
    <property type="entry name" value="ELYS_dom"/>
</dbReference>
<dbReference type="OrthoDB" id="20729at2759"/>
<accession>A0A0D7ADF9</accession>
<keyword evidence="2" id="KW-0539">Nucleus</keyword>
<feature type="non-terminal residue" evidence="5">
    <location>
        <position position="1"/>
    </location>
</feature>
<evidence type="ECO:0000256" key="2">
    <source>
        <dbReference type="ARBA" id="ARBA00023242"/>
    </source>
</evidence>
<keyword evidence="6" id="KW-1185">Reference proteome</keyword>
<evidence type="ECO:0000259" key="4">
    <source>
        <dbReference type="Pfam" id="PF13934"/>
    </source>
</evidence>
<feature type="signal peptide" evidence="3">
    <location>
        <begin position="1"/>
        <end position="24"/>
    </location>
</feature>
<dbReference type="GO" id="GO:0005634">
    <property type="term" value="C:nucleus"/>
    <property type="evidence" value="ECO:0007669"/>
    <property type="project" value="UniProtKB-SubCell"/>
</dbReference>
<organism evidence="5 6">
    <name type="scientific">Fistulina hepatica ATCC 64428</name>
    <dbReference type="NCBI Taxonomy" id="1128425"/>
    <lineage>
        <taxon>Eukaryota</taxon>
        <taxon>Fungi</taxon>
        <taxon>Dikarya</taxon>
        <taxon>Basidiomycota</taxon>
        <taxon>Agaricomycotina</taxon>
        <taxon>Agaricomycetes</taxon>
        <taxon>Agaricomycetidae</taxon>
        <taxon>Agaricales</taxon>
        <taxon>Fistulinaceae</taxon>
        <taxon>Fistulina</taxon>
    </lineage>
</organism>
<dbReference type="Proteomes" id="UP000054144">
    <property type="component" value="Unassembled WGS sequence"/>
</dbReference>
<evidence type="ECO:0000313" key="5">
    <source>
        <dbReference type="EMBL" id="KIY47916.1"/>
    </source>
</evidence>
<dbReference type="EMBL" id="KN881914">
    <property type="protein sequence ID" value="KIY47916.1"/>
    <property type="molecule type" value="Genomic_DNA"/>
</dbReference>
<feature type="domain" description="ELYS-like" evidence="4">
    <location>
        <begin position="13"/>
        <end position="198"/>
    </location>
</feature>
<evidence type="ECO:0000313" key="6">
    <source>
        <dbReference type="Proteomes" id="UP000054144"/>
    </source>
</evidence>
<gene>
    <name evidence="5" type="ORF">FISHEDRAFT_44517</name>
</gene>
<feature type="chain" id="PRO_5002316242" description="ELYS-like domain-containing protein" evidence="3">
    <location>
        <begin position="25"/>
        <end position="209"/>
    </location>
</feature>
<comment type="subcellular location">
    <subcellularLocation>
        <location evidence="1">Nucleus</location>
    </subcellularLocation>
</comment>
<dbReference type="Pfam" id="PF13934">
    <property type="entry name" value="ELYS"/>
    <property type="match status" value="1"/>
</dbReference>
<name>A0A0D7ADF9_9AGAR</name>
<dbReference type="AlphaFoldDB" id="A0A0D7ADF9"/>
<sequence>QTIRQRRALLSGTLLFDTLLFTGGITDPASLYPPKDLSALRRLVAAIQDSSRFDQIKRDSAIYYLLKWHETDDRARSFASSMGVHPQFTALTDAYWYLDQGVHIRKAIALLSDCRVARDWTSKIMQIISLAPHSEASDMIVQYVRTVRPLLIEAEDIELYLTALAEKSILDAWRFISTFDDYDMRHRLLQLILHWSVQRAYIRCSIYRT</sequence>
<evidence type="ECO:0000256" key="1">
    <source>
        <dbReference type="ARBA" id="ARBA00004123"/>
    </source>
</evidence>
<reference evidence="5 6" key="1">
    <citation type="journal article" date="2015" name="Fungal Genet. Biol.">
        <title>Evolution of novel wood decay mechanisms in Agaricales revealed by the genome sequences of Fistulina hepatica and Cylindrobasidium torrendii.</title>
        <authorList>
            <person name="Floudas D."/>
            <person name="Held B.W."/>
            <person name="Riley R."/>
            <person name="Nagy L.G."/>
            <person name="Koehler G."/>
            <person name="Ransdell A.S."/>
            <person name="Younus H."/>
            <person name="Chow J."/>
            <person name="Chiniquy J."/>
            <person name="Lipzen A."/>
            <person name="Tritt A."/>
            <person name="Sun H."/>
            <person name="Haridas S."/>
            <person name="LaButti K."/>
            <person name="Ohm R.A."/>
            <person name="Kues U."/>
            <person name="Blanchette R.A."/>
            <person name="Grigoriev I.V."/>
            <person name="Minto R.E."/>
            <person name="Hibbett D.S."/>
        </authorList>
    </citation>
    <scope>NUCLEOTIDE SEQUENCE [LARGE SCALE GENOMIC DNA]</scope>
    <source>
        <strain evidence="5 6">ATCC 64428</strain>
    </source>
</reference>
<keyword evidence="3" id="KW-0732">Signal</keyword>
<proteinExistence type="predicted"/>
<protein>
    <recommendedName>
        <fullName evidence="4">ELYS-like domain-containing protein</fullName>
    </recommendedName>
</protein>